<evidence type="ECO:0000256" key="2">
    <source>
        <dbReference type="ARBA" id="ARBA00022473"/>
    </source>
</evidence>
<dbReference type="GO" id="GO:0003677">
    <property type="term" value="F:DNA binding"/>
    <property type="evidence" value="ECO:0007669"/>
    <property type="project" value="UniProtKB-KW"/>
</dbReference>
<feature type="compositionally biased region" description="Low complexity" evidence="10">
    <location>
        <begin position="1"/>
        <end position="13"/>
    </location>
</feature>
<sequence length="291" mass="31702">MKRSSGLSSSGSEFDGEESDCTDTRSVKTEGGSQSPATFSHDLARKKRRGVVEKRRRDRINNSLSELRRLVPSACEKQGSTKLEKAEILQMTVDHLKILHTSGGKGYFETQAFATDYRILGYRECLSEVAKYLSLAEGLGCSDPLKARLMSHLNTCASQREVVTVEMGLQPWSALYPHQPVWTAHSHFCAELLTRRFPLPAEQSHHTGSPPNGVHLEQSKKVTPTGALVPVVTSCTHLSPSVFPISSLSAIQFPFSIGPLPLLPAPALCPPASAQAAKIAKHLWSTEVGAF</sequence>
<protein>
    <submittedName>
        <fullName evidence="13">Hairy/enhancer-of-split related with YRPW motif protein 1-like</fullName>
    </submittedName>
</protein>
<evidence type="ECO:0000313" key="14">
    <source>
        <dbReference type="Proteomes" id="UP000314986"/>
    </source>
</evidence>
<evidence type="ECO:0000313" key="13">
    <source>
        <dbReference type="Ensembl" id="ENSCMIP00000007365.1"/>
    </source>
</evidence>
<dbReference type="InterPro" id="IPR036638">
    <property type="entry name" value="HLH_DNA-bd_sf"/>
</dbReference>
<keyword evidence="14" id="KW-1185">Reference proteome</keyword>
<keyword evidence="7" id="KW-0804">Transcription</keyword>
<dbReference type="GeneTree" id="ENSGT00940000157068"/>
<dbReference type="FunFam" id="4.10.280.10:FF:000012">
    <property type="entry name" value="hairy/enhancer-of-split related with YRPW motif protein 1"/>
    <property type="match status" value="1"/>
</dbReference>
<comment type="subcellular location">
    <subcellularLocation>
        <location evidence="1">Nucleus</location>
    </subcellularLocation>
</comment>
<evidence type="ECO:0000256" key="10">
    <source>
        <dbReference type="SAM" id="MobiDB-lite"/>
    </source>
</evidence>
<reference evidence="14" key="3">
    <citation type="journal article" date="2014" name="Nature">
        <title>Elephant shark genome provides unique insights into gnathostome evolution.</title>
        <authorList>
            <consortium name="International Elephant Shark Genome Sequencing Consortium"/>
            <person name="Venkatesh B."/>
            <person name="Lee A.P."/>
            <person name="Ravi V."/>
            <person name="Maurya A.K."/>
            <person name="Lian M.M."/>
            <person name="Swann J.B."/>
            <person name="Ohta Y."/>
            <person name="Flajnik M.F."/>
            <person name="Sutoh Y."/>
            <person name="Kasahara M."/>
            <person name="Hoon S."/>
            <person name="Gangu V."/>
            <person name="Roy S.W."/>
            <person name="Irimia M."/>
            <person name="Korzh V."/>
            <person name="Kondrychyn I."/>
            <person name="Lim Z.W."/>
            <person name="Tay B.H."/>
            <person name="Tohari S."/>
            <person name="Kong K.W."/>
            <person name="Ho S."/>
            <person name="Lorente-Galdos B."/>
            <person name="Quilez J."/>
            <person name="Marques-Bonet T."/>
            <person name="Raney B.J."/>
            <person name="Ingham P.W."/>
            <person name="Tay A."/>
            <person name="Hillier L.W."/>
            <person name="Minx P."/>
            <person name="Boehm T."/>
            <person name="Wilson R.K."/>
            <person name="Brenner S."/>
            <person name="Warren W.C."/>
        </authorList>
    </citation>
    <scope>NUCLEOTIDE SEQUENCE [LARGE SCALE GENOMIC DNA]</scope>
</reference>
<evidence type="ECO:0000256" key="8">
    <source>
        <dbReference type="ARBA" id="ARBA00023242"/>
    </source>
</evidence>
<keyword evidence="2" id="KW-0217">Developmental protein</keyword>
<dbReference type="Ensembl" id="ENSCMIT00000007589.1">
    <property type="protein sequence ID" value="ENSCMIP00000007365.1"/>
    <property type="gene ID" value="ENSCMIG00000004059.1"/>
</dbReference>
<evidence type="ECO:0000256" key="7">
    <source>
        <dbReference type="ARBA" id="ARBA00023163"/>
    </source>
</evidence>
<accession>A0A4W3GWH8</accession>
<dbReference type="PANTHER" id="PTHR10985">
    <property type="entry name" value="BASIC HELIX-LOOP-HELIX TRANSCRIPTION FACTOR, HES-RELATED"/>
    <property type="match status" value="1"/>
</dbReference>
<dbReference type="PROSITE" id="PS51054">
    <property type="entry name" value="ORANGE"/>
    <property type="match status" value="1"/>
</dbReference>
<organism evidence="13 14">
    <name type="scientific">Callorhinchus milii</name>
    <name type="common">Ghost shark</name>
    <dbReference type="NCBI Taxonomy" id="7868"/>
    <lineage>
        <taxon>Eukaryota</taxon>
        <taxon>Metazoa</taxon>
        <taxon>Chordata</taxon>
        <taxon>Craniata</taxon>
        <taxon>Vertebrata</taxon>
        <taxon>Chondrichthyes</taxon>
        <taxon>Holocephali</taxon>
        <taxon>Chimaeriformes</taxon>
        <taxon>Callorhinchidae</taxon>
        <taxon>Callorhinchus</taxon>
    </lineage>
</organism>
<dbReference type="GO" id="GO:0005634">
    <property type="term" value="C:nucleus"/>
    <property type="evidence" value="ECO:0007669"/>
    <property type="project" value="UniProtKB-SubCell"/>
</dbReference>
<dbReference type="SMART" id="SM00511">
    <property type="entry name" value="ORANGE"/>
    <property type="match status" value="1"/>
</dbReference>
<keyword evidence="4" id="KW-0914">Notch signaling pathway</keyword>
<reference evidence="14" key="1">
    <citation type="journal article" date="2006" name="Science">
        <title>Ancient noncoding elements conserved in the human genome.</title>
        <authorList>
            <person name="Venkatesh B."/>
            <person name="Kirkness E.F."/>
            <person name="Loh Y.H."/>
            <person name="Halpern A.L."/>
            <person name="Lee A.P."/>
            <person name="Johnson J."/>
            <person name="Dandona N."/>
            <person name="Viswanathan L.D."/>
            <person name="Tay A."/>
            <person name="Venter J.C."/>
            <person name="Strausberg R.L."/>
            <person name="Brenner S."/>
        </authorList>
    </citation>
    <scope>NUCLEOTIDE SEQUENCE [LARGE SCALE GENOMIC DNA]</scope>
</reference>
<dbReference type="GO" id="GO:0007219">
    <property type="term" value="P:Notch signaling pathway"/>
    <property type="evidence" value="ECO:0007669"/>
    <property type="project" value="UniProtKB-KW"/>
</dbReference>
<dbReference type="GO" id="GO:0006355">
    <property type="term" value="P:regulation of DNA-templated transcription"/>
    <property type="evidence" value="ECO:0007669"/>
    <property type="project" value="InterPro"/>
</dbReference>
<dbReference type="PROSITE" id="PS50888">
    <property type="entry name" value="BHLH"/>
    <property type="match status" value="1"/>
</dbReference>
<dbReference type="SMART" id="SM00353">
    <property type="entry name" value="HLH"/>
    <property type="match status" value="1"/>
</dbReference>
<dbReference type="Pfam" id="PF07527">
    <property type="entry name" value="Hairy_orange"/>
    <property type="match status" value="1"/>
</dbReference>
<dbReference type="GO" id="GO:0046983">
    <property type="term" value="F:protein dimerization activity"/>
    <property type="evidence" value="ECO:0007669"/>
    <property type="project" value="InterPro"/>
</dbReference>
<feature type="region of interest" description="Disordered" evidence="10">
    <location>
        <begin position="1"/>
        <end position="57"/>
    </location>
</feature>
<dbReference type="InterPro" id="IPR003650">
    <property type="entry name" value="Orange_dom"/>
</dbReference>
<evidence type="ECO:0000256" key="4">
    <source>
        <dbReference type="ARBA" id="ARBA00022976"/>
    </source>
</evidence>
<evidence type="ECO:0000259" key="12">
    <source>
        <dbReference type="PROSITE" id="PS51054"/>
    </source>
</evidence>
<dbReference type="Gene3D" id="4.10.280.10">
    <property type="entry name" value="Helix-loop-helix DNA-binding domain"/>
    <property type="match status" value="1"/>
</dbReference>
<reference evidence="14" key="2">
    <citation type="journal article" date="2007" name="PLoS Biol.">
        <title>Survey sequencing and comparative analysis of the elephant shark (Callorhinchus milii) genome.</title>
        <authorList>
            <person name="Venkatesh B."/>
            <person name="Kirkness E.F."/>
            <person name="Loh Y.H."/>
            <person name="Halpern A.L."/>
            <person name="Lee A.P."/>
            <person name="Johnson J."/>
            <person name="Dandona N."/>
            <person name="Viswanathan L.D."/>
            <person name="Tay A."/>
            <person name="Venter J.C."/>
            <person name="Strausberg R.L."/>
            <person name="Brenner S."/>
        </authorList>
    </citation>
    <scope>NUCLEOTIDE SEQUENCE [LARGE SCALE GENOMIC DNA]</scope>
</reference>
<proteinExistence type="inferred from homology"/>
<name>A0A4W3GWH8_CALMI</name>
<dbReference type="InterPro" id="IPR011598">
    <property type="entry name" value="bHLH_dom"/>
</dbReference>
<keyword evidence="3" id="KW-0678">Repressor</keyword>
<feature type="domain" description="Orange" evidence="12">
    <location>
        <begin position="121"/>
        <end position="153"/>
    </location>
</feature>
<dbReference type="GO" id="GO:0032502">
    <property type="term" value="P:developmental process"/>
    <property type="evidence" value="ECO:0007669"/>
    <property type="project" value="UniProtKB-ARBA"/>
</dbReference>
<reference evidence="13" key="5">
    <citation type="submission" date="2025-09" db="UniProtKB">
        <authorList>
            <consortium name="Ensembl"/>
        </authorList>
    </citation>
    <scope>IDENTIFICATION</scope>
</reference>
<dbReference type="Gene3D" id="6.10.250.980">
    <property type="match status" value="1"/>
</dbReference>
<feature type="domain" description="BHLH" evidence="11">
    <location>
        <begin position="44"/>
        <end position="99"/>
    </location>
</feature>
<evidence type="ECO:0000256" key="1">
    <source>
        <dbReference type="ARBA" id="ARBA00004123"/>
    </source>
</evidence>
<dbReference type="SUPFAM" id="SSF158457">
    <property type="entry name" value="Orange domain-like"/>
    <property type="match status" value="1"/>
</dbReference>
<keyword evidence="6" id="KW-0238">DNA-binding</keyword>
<evidence type="ECO:0000256" key="9">
    <source>
        <dbReference type="ARBA" id="ARBA00038262"/>
    </source>
</evidence>
<dbReference type="InterPro" id="IPR050370">
    <property type="entry name" value="HES_HEY"/>
</dbReference>
<evidence type="ECO:0000259" key="11">
    <source>
        <dbReference type="PROSITE" id="PS50888"/>
    </source>
</evidence>
<reference evidence="13" key="4">
    <citation type="submission" date="2025-08" db="UniProtKB">
        <authorList>
            <consortium name="Ensembl"/>
        </authorList>
    </citation>
    <scope>IDENTIFICATION</scope>
</reference>
<keyword evidence="5" id="KW-0805">Transcription regulation</keyword>
<dbReference type="OMA" id="SHHKESM"/>
<evidence type="ECO:0000256" key="3">
    <source>
        <dbReference type="ARBA" id="ARBA00022491"/>
    </source>
</evidence>
<dbReference type="SUPFAM" id="SSF47459">
    <property type="entry name" value="HLH, helix-loop-helix DNA-binding domain"/>
    <property type="match status" value="1"/>
</dbReference>
<keyword evidence="8" id="KW-0539">Nucleus</keyword>
<evidence type="ECO:0000256" key="5">
    <source>
        <dbReference type="ARBA" id="ARBA00023015"/>
    </source>
</evidence>
<evidence type="ECO:0000256" key="6">
    <source>
        <dbReference type="ARBA" id="ARBA00023125"/>
    </source>
</evidence>
<comment type="similarity">
    <text evidence="9">Belongs to the HEY family.</text>
</comment>
<dbReference type="Proteomes" id="UP000314986">
    <property type="component" value="Unassembled WGS sequence"/>
</dbReference>
<dbReference type="Pfam" id="PF00010">
    <property type="entry name" value="HLH"/>
    <property type="match status" value="1"/>
</dbReference>
<dbReference type="AlphaFoldDB" id="A0A4W3GWH8"/>
<dbReference type="InParanoid" id="A0A4W3GWH8"/>